<dbReference type="AlphaFoldDB" id="A0A1M4VMY2"/>
<sequence length="970" mass="107513">MCGATHPGWTMAELKNIEVRGAREHNLKNIDVDIPRDQLVVITGLSGSGKSSLAFDTIYAEGQRRYVESLSAYARQFLDMMQKPDVDHISGLSPAISIEQKTTSKNPRSTVGTVTEIYDYMRLLFARVGTPFSPATGKPIEAQQVQDMVDRVMAMEEGTRGYLLAPIIRDRKGEYRKEFLELAKQGFQRVKVNGEFYELEDAPTLDKKFRHDIDVVVDRIVVREGLETRLADSFRTALDLADGITILETAPKEGEPERITFSEKFACPVSGFTIPEIEPRLFSFNAPFGACPECDGLGVELFFDERLVVPDQTLKLYDGALAPWRKGKSPYFLQTIEAIANHYEFDKNTPWKNLDAHVQQVFLYGSGDEEIPFRYDEGGRVYQVTRSFEGVIPNMERRYRETDSNWIREEFERYQNNRKCGVCDGYRLRPEALAVKIAGLHAGQVVEMSIKEAFDWCDKVPAALTKQKNEIARAILKEIRERLGFLNNVGLEYLTLSRNAGTLSGGESQRIRLASQIGSGLTGVLYVLDEPSIGLHQRDNGRLLTTLKNLRDQGNTVIVVEHDEEAIREADYVFDIGPGAGVHGGEVVAHGTPAEVAASGSITGDYLTGVREIPVRAERRKGNKKKLTVVKATGNNLQNVTAEFPLGKFVCVTGVSGGGKSTLTIETLFKTASMTLNGARQTPAPCETIKGLEHLDKVIDIDQRAIGRTPRSNPATYTGAFTPIRDWFAGMPESKTRGYKPGRFSFNVKGGRCEACQGDGVIKIEMHFLPDVYVECETCKGARYNRETLEVKFKGKSIADVLDMTVEDAQEFFKAVPSIREKMDALMRVGLGYIKVGQQATTLSGGEAQRVKLSKELAKRSTGRTLYILDEPTTGLHFEDVKKLLEVLHELVDQGNTVVVIEHNLDVIKTADHIIDIGPEGGDGGGQVVATGTPEQVAEVEGSYTGYYLKPMLQAKKPLPNKAKKKVAAE</sequence>
<comment type="function">
    <text evidence="17">The UvrABC repair system catalyzes the recognition and processing of DNA lesions. UvrA is an ATPase and a DNA-binding protein. A damage recognition complex composed of 2 UvrA and 2 UvrB subunits scans DNA for abnormalities. When the presence of a lesion has been verified by UvrB, the UvrA molecules dissociate.</text>
</comment>
<keyword evidence="2 17" id="KW-0963">Cytoplasm</keyword>
<evidence type="ECO:0000256" key="7">
    <source>
        <dbReference type="ARBA" id="ARBA00022769"/>
    </source>
</evidence>
<organism evidence="19 20">
    <name type="scientific">Litoreibacter ascidiaceicola</name>
    <dbReference type="NCBI Taxonomy" id="1486859"/>
    <lineage>
        <taxon>Bacteria</taxon>
        <taxon>Pseudomonadati</taxon>
        <taxon>Pseudomonadota</taxon>
        <taxon>Alphaproteobacteria</taxon>
        <taxon>Rhodobacterales</taxon>
        <taxon>Roseobacteraceae</taxon>
        <taxon>Litoreibacter</taxon>
    </lineage>
</organism>
<dbReference type="InterPro" id="IPR041102">
    <property type="entry name" value="UvrA_inter"/>
</dbReference>
<dbReference type="PROSITE" id="PS00211">
    <property type="entry name" value="ABC_TRANSPORTER_1"/>
    <property type="match status" value="2"/>
</dbReference>
<keyword evidence="3 17" id="KW-0479">Metal-binding</keyword>
<dbReference type="Gene3D" id="3.30.1490.20">
    <property type="entry name" value="ATP-grasp fold, A domain"/>
    <property type="match status" value="1"/>
</dbReference>
<evidence type="ECO:0000256" key="3">
    <source>
        <dbReference type="ARBA" id="ARBA00022723"/>
    </source>
</evidence>
<evidence type="ECO:0000256" key="17">
    <source>
        <dbReference type="HAMAP-Rule" id="MF_00205"/>
    </source>
</evidence>
<evidence type="ECO:0000256" key="6">
    <source>
        <dbReference type="ARBA" id="ARBA00022763"/>
    </source>
</evidence>
<comment type="subunit">
    <text evidence="17">Forms a heterotetramer with UvrB during the search for lesions.</text>
</comment>
<dbReference type="GO" id="GO:0009381">
    <property type="term" value="F:excinuclease ABC activity"/>
    <property type="evidence" value="ECO:0007669"/>
    <property type="project" value="UniProtKB-UniRule"/>
</dbReference>
<dbReference type="Gene3D" id="1.20.1580.10">
    <property type="entry name" value="ABC transporter ATPase like domain"/>
    <property type="match status" value="2"/>
</dbReference>
<dbReference type="InterPro" id="IPR003439">
    <property type="entry name" value="ABC_transporter-like_ATP-bd"/>
</dbReference>
<evidence type="ECO:0000256" key="5">
    <source>
        <dbReference type="ARBA" id="ARBA00022741"/>
    </source>
</evidence>
<dbReference type="NCBIfam" id="NF001503">
    <property type="entry name" value="PRK00349.1"/>
    <property type="match status" value="1"/>
</dbReference>
<keyword evidence="13 17" id="KW-0234">DNA repair</keyword>
<evidence type="ECO:0000256" key="13">
    <source>
        <dbReference type="ARBA" id="ARBA00023204"/>
    </source>
</evidence>
<keyword evidence="12 17" id="KW-0238">DNA-binding</keyword>
<dbReference type="GO" id="GO:0016887">
    <property type="term" value="F:ATP hydrolysis activity"/>
    <property type="evidence" value="ECO:0007669"/>
    <property type="project" value="InterPro"/>
</dbReference>
<evidence type="ECO:0000256" key="11">
    <source>
        <dbReference type="ARBA" id="ARBA00022881"/>
    </source>
</evidence>
<keyword evidence="8 17" id="KW-0863">Zinc-finger</keyword>
<evidence type="ECO:0000256" key="1">
    <source>
        <dbReference type="ARBA" id="ARBA00004496"/>
    </source>
</evidence>
<keyword evidence="5 17" id="KW-0547">Nucleotide-binding</keyword>
<dbReference type="NCBIfam" id="TIGR00630">
    <property type="entry name" value="uvra"/>
    <property type="match status" value="1"/>
</dbReference>
<evidence type="ECO:0000256" key="16">
    <source>
        <dbReference type="ARBA" id="ARBA00042156"/>
    </source>
</evidence>
<dbReference type="GO" id="GO:0009380">
    <property type="term" value="C:excinuclease repair complex"/>
    <property type="evidence" value="ECO:0007669"/>
    <property type="project" value="InterPro"/>
</dbReference>
<evidence type="ECO:0000313" key="20">
    <source>
        <dbReference type="Proteomes" id="UP000184144"/>
    </source>
</evidence>
<reference evidence="20" key="1">
    <citation type="submission" date="2016-11" db="EMBL/GenBank/DDBJ databases">
        <authorList>
            <person name="Varghese N."/>
            <person name="Submissions S."/>
        </authorList>
    </citation>
    <scope>NUCLEOTIDE SEQUENCE [LARGE SCALE GENOMIC DNA]</scope>
    <source>
        <strain evidence="20">DSM 100566</strain>
    </source>
</reference>
<evidence type="ECO:0000313" key="19">
    <source>
        <dbReference type="EMBL" id="SHE70394.1"/>
    </source>
</evidence>
<dbReference type="CDD" id="cd03271">
    <property type="entry name" value="ABC_UvrA_II"/>
    <property type="match status" value="1"/>
</dbReference>
<comment type="similarity">
    <text evidence="14 17">Belongs to the ABC transporter superfamily. UvrA family.</text>
</comment>
<comment type="subcellular location">
    <subcellularLocation>
        <location evidence="1 17">Cytoplasm</location>
    </subcellularLocation>
</comment>
<feature type="zinc finger region" description="C4-type" evidence="17">
    <location>
        <begin position="753"/>
        <end position="779"/>
    </location>
</feature>
<dbReference type="PROSITE" id="PS50893">
    <property type="entry name" value="ABC_TRANSPORTER_2"/>
    <property type="match status" value="1"/>
</dbReference>
<keyword evidence="9 17" id="KW-0862">Zinc</keyword>
<proteinExistence type="inferred from homology"/>
<dbReference type="InterPro" id="IPR041552">
    <property type="entry name" value="UvrA_DNA-bd"/>
</dbReference>
<dbReference type="GO" id="GO:0005737">
    <property type="term" value="C:cytoplasm"/>
    <property type="evidence" value="ECO:0007669"/>
    <property type="project" value="UniProtKB-SubCell"/>
</dbReference>
<dbReference type="InterPro" id="IPR013815">
    <property type="entry name" value="ATP_grasp_subdomain_1"/>
</dbReference>
<gene>
    <name evidence="17" type="primary">uvrA</name>
    <name evidence="19" type="ORF">SAMN05444273_102317</name>
</gene>
<dbReference type="HAMAP" id="MF_00205">
    <property type="entry name" value="UvrA"/>
    <property type="match status" value="1"/>
</dbReference>
<dbReference type="GO" id="GO:0009432">
    <property type="term" value="P:SOS response"/>
    <property type="evidence" value="ECO:0007669"/>
    <property type="project" value="UniProtKB-UniRule"/>
</dbReference>
<evidence type="ECO:0000256" key="9">
    <source>
        <dbReference type="ARBA" id="ARBA00022833"/>
    </source>
</evidence>
<feature type="domain" description="ABC transporter" evidence="18">
    <location>
        <begin position="622"/>
        <end position="950"/>
    </location>
</feature>
<evidence type="ECO:0000256" key="10">
    <source>
        <dbReference type="ARBA" id="ARBA00022840"/>
    </source>
</evidence>
<dbReference type="STRING" id="1486859.SAMN05444273_102317"/>
<dbReference type="Pfam" id="PF17755">
    <property type="entry name" value="UvrA_DNA-bind"/>
    <property type="match status" value="1"/>
</dbReference>
<evidence type="ECO:0000256" key="4">
    <source>
        <dbReference type="ARBA" id="ARBA00022737"/>
    </source>
</evidence>
<dbReference type="Gene3D" id="3.40.50.300">
    <property type="entry name" value="P-loop containing nucleotide triphosphate hydrolases"/>
    <property type="match status" value="2"/>
</dbReference>
<keyword evidence="4 17" id="KW-0677">Repeat</keyword>
<evidence type="ECO:0000256" key="12">
    <source>
        <dbReference type="ARBA" id="ARBA00023125"/>
    </source>
</evidence>
<keyword evidence="11 17" id="KW-0267">Excision nuclease</keyword>
<keyword evidence="20" id="KW-1185">Reference proteome</keyword>
<evidence type="ECO:0000256" key="14">
    <source>
        <dbReference type="ARBA" id="ARBA00038000"/>
    </source>
</evidence>
<dbReference type="FunFam" id="1.20.1580.10:FF:000002">
    <property type="entry name" value="UvrABC system protein A"/>
    <property type="match status" value="1"/>
</dbReference>
<keyword evidence="17" id="KW-0742">SOS response</keyword>
<evidence type="ECO:0000259" key="18">
    <source>
        <dbReference type="PROSITE" id="PS50893"/>
    </source>
</evidence>
<evidence type="ECO:0000256" key="2">
    <source>
        <dbReference type="ARBA" id="ARBA00022490"/>
    </source>
</evidence>
<comment type="caution">
    <text evidence="17">Lacks conserved residue(s) required for the propagation of feature annotation.</text>
</comment>
<dbReference type="PANTHER" id="PTHR43152">
    <property type="entry name" value="UVRABC SYSTEM PROTEIN A"/>
    <property type="match status" value="1"/>
</dbReference>
<dbReference type="CDD" id="cd03270">
    <property type="entry name" value="ABC_UvrA_I"/>
    <property type="match status" value="1"/>
</dbReference>
<dbReference type="GO" id="GO:0006289">
    <property type="term" value="P:nucleotide-excision repair"/>
    <property type="evidence" value="ECO:0007669"/>
    <property type="project" value="UniProtKB-UniRule"/>
</dbReference>
<dbReference type="GO" id="GO:0008270">
    <property type="term" value="F:zinc ion binding"/>
    <property type="evidence" value="ECO:0007669"/>
    <property type="project" value="UniProtKB-UniRule"/>
</dbReference>
<dbReference type="PANTHER" id="PTHR43152:SF3">
    <property type="entry name" value="UVRABC SYSTEM PROTEIN A"/>
    <property type="match status" value="1"/>
</dbReference>
<dbReference type="SUPFAM" id="SSF52540">
    <property type="entry name" value="P-loop containing nucleoside triphosphate hydrolases"/>
    <property type="match status" value="2"/>
</dbReference>
<protein>
    <recommendedName>
        <fullName evidence="15 17">UvrABC system protein A</fullName>
        <shortName evidence="17">UvrA protein</shortName>
    </recommendedName>
    <alternativeName>
        <fullName evidence="16 17">Excinuclease ABC subunit A</fullName>
    </alternativeName>
</protein>
<keyword evidence="10 17" id="KW-0067">ATP-binding</keyword>
<accession>A0A1M4VMY2</accession>
<dbReference type="Proteomes" id="UP000184144">
    <property type="component" value="Unassembled WGS sequence"/>
</dbReference>
<evidence type="ECO:0000256" key="8">
    <source>
        <dbReference type="ARBA" id="ARBA00022771"/>
    </source>
</evidence>
<evidence type="ECO:0000256" key="15">
    <source>
        <dbReference type="ARBA" id="ARBA00039316"/>
    </source>
</evidence>
<dbReference type="Gene3D" id="1.10.8.280">
    <property type="entry name" value="ABC transporter ATPase domain-like"/>
    <property type="match status" value="1"/>
</dbReference>
<feature type="binding site" evidence="17">
    <location>
        <begin position="44"/>
        <end position="51"/>
    </location>
    <ligand>
        <name>ATP</name>
        <dbReference type="ChEBI" id="CHEBI:30616"/>
    </ligand>
</feature>
<dbReference type="InterPro" id="IPR027417">
    <property type="entry name" value="P-loop_NTPase"/>
</dbReference>
<keyword evidence="7 17" id="KW-0228">DNA excision</keyword>
<dbReference type="Pfam" id="PF17760">
    <property type="entry name" value="UvrA_inter"/>
    <property type="match status" value="1"/>
</dbReference>
<keyword evidence="6 17" id="KW-0227">DNA damage</keyword>
<dbReference type="GO" id="GO:0003677">
    <property type="term" value="F:DNA binding"/>
    <property type="evidence" value="ECO:0007669"/>
    <property type="project" value="UniProtKB-UniRule"/>
</dbReference>
<dbReference type="InterPro" id="IPR017871">
    <property type="entry name" value="ABC_transporter-like_CS"/>
</dbReference>
<dbReference type="InterPro" id="IPR004602">
    <property type="entry name" value="UvrA"/>
</dbReference>
<feature type="binding site" evidence="17">
    <location>
        <begin position="654"/>
        <end position="661"/>
    </location>
    <ligand>
        <name>ATP</name>
        <dbReference type="ChEBI" id="CHEBI:30616"/>
    </ligand>
</feature>
<name>A0A1M4VMY2_9RHOB</name>
<dbReference type="EMBL" id="FQUV01000002">
    <property type="protein sequence ID" value="SHE70394.1"/>
    <property type="molecule type" value="Genomic_DNA"/>
</dbReference>
<dbReference type="GO" id="GO:0005524">
    <property type="term" value="F:ATP binding"/>
    <property type="evidence" value="ECO:0007669"/>
    <property type="project" value="UniProtKB-UniRule"/>
</dbReference>